<evidence type="ECO:0000313" key="2">
    <source>
        <dbReference type="Proteomes" id="UP000033901"/>
    </source>
</evidence>
<accession>A0A0G1J821</accession>
<comment type="caution">
    <text evidence="1">The sequence shown here is derived from an EMBL/GenBank/DDBJ whole genome shotgun (WGS) entry which is preliminary data.</text>
</comment>
<evidence type="ECO:0000313" key="1">
    <source>
        <dbReference type="EMBL" id="KKT67435.1"/>
    </source>
</evidence>
<proteinExistence type="predicted"/>
<organism evidence="1 2">
    <name type="scientific">Candidatus Curtissbacteria bacterium GW2011_GWC1_44_33</name>
    <dbReference type="NCBI Taxonomy" id="1618413"/>
    <lineage>
        <taxon>Bacteria</taxon>
        <taxon>Candidatus Curtissiibacteriota</taxon>
    </lineage>
</organism>
<dbReference type="Proteomes" id="UP000033901">
    <property type="component" value="Unassembled WGS sequence"/>
</dbReference>
<name>A0A0G1J821_9BACT</name>
<reference evidence="1 2" key="1">
    <citation type="journal article" date="2015" name="Nature">
        <title>rRNA introns, odd ribosomes, and small enigmatic genomes across a large radiation of phyla.</title>
        <authorList>
            <person name="Brown C.T."/>
            <person name="Hug L.A."/>
            <person name="Thomas B.C."/>
            <person name="Sharon I."/>
            <person name="Castelle C.J."/>
            <person name="Singh A."/>
            <person name="Wilkins M.J."/>
            <person name="Williams K.H."/>
            <person name="Banfield J.F."/>
        </authorList>
    </citation>
    <scope>NUCLEOTIDE SEQUENCE [LARGE SCALE GENOMIC DNA]</scope>
</reference>
<gene>
    <name evidence="1" type="ORF">UW61_C0009G0022</name>
</gene>
<protein>
    <submittedName>
        <fullName evidence="1">Uncharacterized protein</fullName>
    </submittedName>
</protein>
<dbReference type="AlphaFoldDB" id="A0A0G1J821"/>
<sequence length="64" mass="7404">MRFRSEKVPHGERQHVCDDACQITKNITDELYERVGTNYNADDLADKIPAALKKMEKKLGVLYH</sequence>
<dbReference type="EMBL" id="LCIZ01000009">
    <property type="protein sequence ID" value="KKT67435.1"/>
    <property type="molecule type" value="Genomic_DNA"/>
</dbReference>